<gene>
    <name evidence="1" type="ORF">F2Q65_01875</name>
</gene>
<comment type="caution">
    <text evidence="1">The sequence shown here is derived from an EMBL/GenBank/DDBJ whole genome shotgun (WGS) entry which is preliminary data.</text>
</comment>
<dbReference type="EMBL" id="VWXX01000002">
    <property type="protein sequence ID" value="KAA6187300.1"/>
    <property type="molecule type" value="Genomic_DNA"/>
</dbReference>
<evidence type="ECO:0008006" key="3">
    <source>
        <dbReference type="Google" id="ProtNLM"/>
    </source>
</evidence>
<proteinExistence type="predicted"/>
<name>A0A5M8FU22_9GAMM</name>
<keyword evidence="2" id="KW-1185">Reference proteome</keyword>
<evidence type="ECO:0000313" key="2">
    <source>
        <dbReference type="Proteomes" id="UP000322981"/>
    </source>
</evidence>
<dbReference type="RefSeq" id="WP_150089848.1">
    <property type="nucleotide sequence ID" value="NZ_JBFUOH010000013.1"/>
</dbReference>
<evidence type="ECO:0000313" key="1">
    <source>
        <dbReference type="EMBL" id="KAA6187300.1"/>
    </source>
</evidence>
<organism evidence="1 2">
    <name type="scientific">Thiohalocapsa marina</name>
    <dbReference type="NCBI Taxonomy" id="424902"/>
    <lineage>
        <taxon>Bacteria</taxon>
        <taxon>Pseudomonadati</taxon>
        <taxon>Pseudomonadota</taxon>
        <taxon>Gammaproteobacteria</taxon>
        <taxon>Chromatiales</taxon>
        <taxon>Chromatiaceae</taxon>
        <taxon>Thiohalocapsa</taxon>
    </lineage>
</organism>
<dbReference type="OrthoDB" id="2938920at2"/>
<reference evidence="1 2" key="1">
    <citation type="submission" date="2019-09" db="EMBL/GenBank/DDBJ databases">
        <title>Whole-genome sequence of the purple sulfur bacterium Thiohalocapsa marina DSM 19078.</title>
        <authorList>
            <person name="Kyndt J.A."/>
            <person name="Meyer T.E."/>
        </authorList>
    </citation>
    <scope>NUCLEOTIDE SEQUENCE [LARGE SCALE GENOMIC DNA]</scope>
    <source>
        <strain evidence="1 2">DSM 19078</strain>
    </source>
</reference>
<accession>A0A5M8FU22</accession>
<protein>
    <recommendedName>
        <fullName evidence="3">Glycosyltransferase</fullName>
    </recommendedName>
</protein>
<dbReference type="AlphaFoldDB" id="A0A5M8FU22"/>
<sequence length="252" mass="28139">MQNNGRVLAIGVFLADVPNHATTISESLLGSSDWSVDLRWASIGARTPPTALRTSTALALKQPVPKFELLNRLLRDVNPNDYSFILVIDDDVELPPHWLNEFLRWQMQLDLALAQPARTHDSYIDHYFVAQLVGIAGRTTRFVEIGPVFCIAPPAYPLLLPFDEQAPMGWGLDFVWPALLEANDLRLGIIDACPVRHALRKPVTHYDYQETARAMDAYLAARQHLTYDASQVALETYRFPQARAATGDGTCG</sequence>
<dbReference type="Proteomes" id="UP000322981">
    <property type="component" value="Unassembled WGS sequence"/>
</dbReference>
<dbReference type="SUPFAM" id="SSF53448">
    <property type="entry name" value="Nucleotide-diphospho-sugar transferases"/>
    <property type="match status" value="1"/>
</dbReference>
<dbReference type="InterPro" id="IPR029044">
    <property type="entry name" value="Nucleotide-diphossugar_trans"/>
</dbReference>